<reference evidence="1 2" key="1">
    <citation type="submission" date="2019-10" db="EMBL/GenBank/DDBJ databases">
        <title>Evaluation of single-gene subtyping targets for Pseudomonas.</title>
        <authorList>
            <person name="Reichler S.J."/>
            <person name="Orsi R.H."/>
            <person name="Wiedmann M."/>
            <person name="Martin N.H."/>
            <person name="Murphy S.I."/>
        </authorList>
    </citation>
    <scope>NUCLEOTIDE SEQUENCE [LARGE SCALE GENOMIC DNA]</scope>
    <source>
        <strain evidence="1 2">FSL R10-2107</strain>
    </source>
</reference>
<dbReference type="SUPFAM" id="SSF56235">
    <property type="entry name" value="N-terminal nucleophile aminohydrolases (Ntn hydrolases)"/>
    <property type="match status" value="1"/>
</dbReference>
<dbReference type="EMBL" id="WIVX01000050">
    <property type="protein sequence ID" value="MQU32154.1"/>
    <property type="molecule type" value="Genomic_DNA"/>
</dbReference>
<organism evidence="1 2">
    <name type="scientific">Pseudomonas helleri</name>
    <dbReference type="NCBI Taxonomy" id="1608996"/>
    <lineage>
        <taxon>Bacteria</taxon>
        <taxon>Pseudomonadati</taxon>
        <taxon>Pseudomonadota</taxon>
        <taxon>Gammaproteobacteria</taxon>
        <taxon>Pseudomonadales</taxon>
        <taxon>Pseudomonadaceae</taxon>
        <taxon>Pseudomonas</taxon>
    </lineage>
</organism>
<gene>
    <name evidence="1" type="ORF">GHO30_12245</name>
</gene>
<keyword evidence="2" id="KW-1185">Reference proteome</keyword>
<evidence type="ECO:0000313" key="2">
    <source>
        <dbReference type="Proteomes" id="UP000470186"/>
    </source>
</evidence>
<dbReference type="Proteomes" id="UP000470186">
    <property type="component" value="Unassembled WGS sequence"/>
</dbReference>
<sequence length="159" mass="16453">MTTIAYKDGVIAYDSRQTRSGVIVSDDAEKSELANGVRFFLAGAVCDIPALIAAYFGTPSPVPVECSGYAVDGGKLMLVGHDDKTGVWKQELDLSNPDAVGCGAPYALAAMDMGAGAKEAVEAAAKRDIYTGGTIRTLIIDEVRANAKTAPAAVIARAV</sequence>
<dbReference type="GO" id="GO:0000502">
    <property type="term" value="C:proteasome complex"/>
    <property type="evidence" value="ECO:0007669"/>
    <property type="project" value="UniProtKB-KW"/>
</dbReference>
<comment type="caution">
    <text evidence="1">The sequence shown here is derived from an EMBL/GenBank/DDBJ whole genome shotgun (WGS) entry which is preliminary data.</text>
</comment>
<name>A0A7X1Y7S1_9PSED</name>
<dbReference type="AlphaFoldDB" id="A0A7X1Y7S1"/>
<protein>
    <submittedName>
        <fullName evidence="1">Proteasome subunit beta</fullName>
    </submittedName>
</protein>
<proteinExistence type="predicted"/>
<dbReference type="InterPro" id="IPR029055">
    <property type="entry name" value="Ntn_hydrolases_N"/>
</dbReference>
<dbReference type="Gene3D" id="3.60.20.10">
    <property type="entry name" value="Glutamine Phosphoribosylpyrophosphate, subunit 1, domain 1"/>
    <property type="match status" value="1"/>
</dbReference>
<accession>A0A7X1Y7S1</accession>
<evidence type="ECO:0000313" key="1">
    <source>
        <dbReference type="EMBL" id="MQU32154.1"/>
    </source>
</evidence>
<dbReference type="RefSeq" id="WP_323369761.1">
    <property type="nucleotide sequence ID" value="NZ_JAZHWN010000055.1"/>
</dbReference>
<keyword evidence="1" id="KW-0647">Proteasome</keyword>